<comment type="caution">
    <text evidence="1">The sequence shown here is derived from an EMBL/GenBank/DDBJ whole genome shotgun (WGS) entry which is preliminary data.</text>
</comment>
<sequence length="103" mass="11795">MPSESIRLRPNVLPVDPIVQIIDRNPHQPNQNFHRENDRQLPEIEVPSVPNHNTELDTNNEIENQGRRNDILIDPLLMAIQAEDPIIITDEVDTNEPNVPVVN</sequence>
<feature type="non-terminal residue" evidence="1">
    <location>
        <position position="103"/>
    </location>
</feature>
<name>A0A7J6WAD7_THATH</name>
<gene>
    <name evidence="1" type="ORF">FRX31_016497</name>
</gene>
<dbReference type="AlphaFoldDB" id="A0A7J6WAD7"/>
<evidence type="ECO:0000313" key="2">
    <source>
        <dbReference type="Proteomes" id="UP000554482"/>
    </source>
</evidence>
<evidence type="ECO:0000313" key="1">
    <source>
        <dbReference type="EMBL" id="KAF5193917.1"/>
    </source>
</evidence>
<dbReference type="Proteomes" id="UP000554482">
    <property type="component" value="Unassembled WGS sequence"/>
</dbReference>
<organism evidence="1 2">
    <name type="scientific">Thalictrum thalictroides</name>
    <name type="common">Rue-anemone</name>
    <name type="synonym">Anemone thalictroides</name>
    <dbReference type="NCBI Taxonomy" id="46969"/>
    <lineage>
        <taxon>Eukaryota</taxon>
        <taxon>Viridiplantae</taxon>
        <taxon>Streptophyta</taxon>
        <taxon>Embryophyta</taxon>
        <taxon>Tracheophyta</taxon>
        <taxon>Spermatophyta</taxon>
        <taxon>Magnoliopsida</taxon>
        <taxon>Ranunculales</taxon>
        <taxon>Ranunculaceae</taxon>
        <taxon>Thalictroideae</taxon>
        <taxon>Thalictrum</taxon>
    </lineage>
</organism>
<proteinExistence type="predicted"/>
<protein>
    <submittedName>
        <fullName evidence="1">Uncharacterized protein</fullName>
    </submittedName>
</protein>
<accession>A0A7J6WAD7</accession>
<keyword evidence="2" id="KW-1185">Reference proteome</keyword>
<reference evidence="1 2" key="1">
    <citation type="submission" date="2020-06" db="EMBL/GenBank/DDBJ databases">
        <title>Transcriptomic and genomic resources for Thalictrum thalictroides and T. hernandezii: Facilitating candidate gene discovery in an emerging model plant lineage.</title>
        <authorList>
            <person name="Arias T."/>
            <person name="Riano-Pachon D.M."/>
            <person name="Di Stilio V.S."/>
        </authorList>
    </citation>
    <scope>NUCLEOTIDE SEQUENCE [LARGE SCALE GENOMIC DNA]</scope>
    <source>
        <strain evidence="2">cv. WT478/WT964</strain>
        <tissue evidence="1">Leaves</tissue>
    </source>
</reference>
<dbReference type="EMBL" id="JABWDY010019457">
    <property type="protein sequence ID" value="KAF5193917.1"/>
    <property type="molecule type" value="Genomic_DNA"/>
</dbReference>